<dbReference type="Proteomes" id="UP000008281">
    <property type="component" value="Unassembled WGS sequence"/>
</dbReference>
<keyword evidence="2" id="KW-0732">Signal</keyword>
<reference evidence="4" key="1">
    <citation type="submission" date="2007-07" db="EMBL/GenBank/DDBJ databases">
        <title>PCAP assembly of the Caenorhabditis remanei genome.</title>
        <authorList>
            <consortium name="The Caenorhabditis remanei Sequencing Consortium"/>
            <person name="Wilson R.K."/>
        </authorList>
    </citation>
    <scope>NUCLEOTIDE SEQUENCE [LARGE SCALE GENOMIC DNA]</scope>
    <source>
        <strain evidence="4">PB4641</strain>
    </source>
</reference>
<keyword evidence="5" id="KW-1185">Reference proteome</keyword>
<dbReference type="CDD" id="cd00041">
    <property type="entry name" value="CUB"/>
    <property type="match status" value="1"/>
</dbReference>
<dbReference type="InterPro" id="IPR016187">
    <property type="entry name" value="CTDL_fold"/>
</dbReference>
<name>E3M988_CAERE</name>
<dbReference type="SUPFAM" id="SSF49854">
    <property type="entry name" value="Spermadhesin, CUB domain"/>
    <property type="match status" value="1"/>
</dbReference>
<organism evidence="5">
    <name type="scientific">Caenorhabditis remanei</name>
    <name type="common">Caenorhabditis vulgaris</name>
    <dbReference type="NCBI Taxonomy" id="31234"/>
    <lineage>
        <taxon>Eukaryota</taxon>
        <taxon>Metazoa</taxon>
        <taxon>Ecdysozoa</taxon>
        <taxon>Nematoda</taxon>
        <taxon>Chromadorea</taxon>
        <taxon>Rhabditida</taxon>
        <taxon>Rhabditina</taxon>
        <taxon>Rhabditomorpha</taxon>
        <taxon>Rhabditoidea</taxon>
        <taxon>Rhabditidae</taxon>
        <taxon>Peloderinae</taxon>
        <taxon>Caenorhabditis</taxon>
    </lineage>
</organism>
<dbReference type="SUPFAM" id="SSF56436">
    <property type="entry name" value="C-type lectin-like"/>
    <property type="match status" value="2"/>
</dbReference>
<dbReference type="Gene3D" id="3.10.100.10">
    <property type="entry name" value="Mannose-Binding Protein A, subunit A"/>
    <property type="match status" value="2"/>
</dbReference>
<dbReference type="PANTHER" id="PTHR22991:SF43">
    <property type="entry name" value="C-TYPE LECTIN-RELATED"/>
    <property type="match status" value="1"/>
</dbReference>
<feature type="chain" id="PRO_5003175425" evidence="2">
    <location>
        <begin position="19"/>
        <end position="443"/>
    </location>
</feature>
<dbReference type="CDD" id="cd00037">
    <property type="entry name" value="CLECT"/>
    <property type="match status" value="2"/>
</dbReference>
<dbReference type="eggNOG" id="KOG4297">
    <property type="taxonomic scope" value="Eukaryota"/>
</dbReference>
<protein>
    <submittedName>
        <fullName evidence="4">CRE-CLEC-140 protein</fullName>
    </submittedName>
</protein>
<feature type="signal peptide" evidence="2">
    <location>
        <begin position="1"/>
        <end position="18"/>
    </location>
</feature>
<dbReference type="Pfam" id="PF00059">
    <property type="entry name" value="Lectin_C"/>
    <property type="match status" value="2"/>
</dbReference>
<dbReference type="SMART" id="SM00034">
    <property type="entry name" value="CLECT"/>
    <property type="match status" value="2"/>
</dbReference>
<dbReference type="AlphaFoldDB" id="E3M988"/>
<dbReference type="Gene3D" id="2.60.120.290">
    <property type="entry name" value="Spermadhesin, CUB domain"/>
    <property type="match status" value="1"/>
</dbReference>
<dbReference type="InterPro" id="IPR001304">
    <property type="entry name" value="C-type_lectin-like"/>
</dbReference>
<dbReference type="PROSITE" id="PS50041">
    <property type="entry name" value="C_TYPE_LECTIN_2"/>
    <property type="match status" value="2"/>
</dbReference>
<dbReference type="InterPro" id="IPR016186">
    <property type="entry name" value="C-type_lectin-like/link_sf"/>
</dbReference>
<dbReference type="PANTHER" id="PTHR22991">
    <property type="entry name" value="PROTEIN CBG13490"/>
    <property type="match status" value="1"/>
</dbReference>
<dbReference type="InterPro" id="IPR000859">
    <property type="entry name" value="CUB_dom"/>
</dbReference>
<evidence type="ECO:0000313" key="5">
    <source>
        <dbReference type="Proteomes" id="UP000008281"/>
    </source>
</evidence>
<dbReference type="InterPro" id="IPR035914">
    <property type="entry name" value="Sperma_CUB_dom_sf"/>
</dbReference>
<evidence type="ECO:0000256" key="1">
    <source>
        <dbReference type="ARBA" id="ARBA00023157"/>
    </source>
</evidence>
<sequence>MNSHILFALFSLFCSTYAASTPVCRDGFKLVNRKKCLKSFPDYKLHDEAEAVCRGYGGTLVTIKNAADNRAVSDLAGGHSNPFVWLGVYCFSNVTTSCYLDDNSGPLTYSNFATGYPKRDAQYGGCVYMTTYGPDVGKWFSSPCEYTGLEYVCEVPSTVDDKACTHNYNGNCYLPSHELSINTPNTTYQTAQNICKSINARLVSIHSKSEIDYIKSLYTNSGIQQITLGAQAFMQDTFDWTDGSSFDFDNFDPLATTKGNCLQMDLSSRVDNGMWSQINCQTVNYFVCKRKAGVAVTVAKKEEQEEEEEEKDVNPKFKFQMVTEKRELPIQHLDLSDLCNSTLFIAPGVITSFGYPAAQPPITYCTWKVAVVGAYRLGIYFTDFSVMYPVNIYVEKNNLLASPKYEMKPFSVLAPYNMVTLTHDSAKDAELQFHGFSATILPY</sequence>
<dbReference type="OMA" id="HTHSMEL"/>
<dbReference type="EMBL" id="DS268430">
    <property type="protein sequence ID" value="EFO96214.1"/>
    <property type="molecule type" value="Genomic_DNA"/>
</dbReference>
<accession>E3M988</accession>
<evidence type="ECO:0000256" key="2">
    <source>
        <dbReference type="SAM" id="SignalP"/>
    </source>
</evidence>
<dbReference type="InParanoid" id="E3M988"/>
<feature type="domain" description="C-type lectin" evidence="3">
    <location>
        <begin position="168"/>
        <end position="289"/>
    </location>
</feature>
<gene>
    <name evidence="4" type="primary">Cre-clec-140</name>
    <name evidence="4" type="ORF">CRE_14636</name>
</gene>
<keyword evidence="1" id="KW-1015">Disulfide bond</keyword>
<feature type="domain" description="C-type lectin" evidence="3">
    <location>
        <begin position="32"/>
        <end position="145"/>
    </location>
</feature>
<evidence type="ECO:0000313" key="4">
    <source>
        <dbReference type="EMBL" id="EFO96214.1"/>
    </source>
</evidence>
<evidence type="ECO:0000259" key="3">
    <source>
        <dbReference type="PROSITE" id="PS50041"/>
    </source>
</evidence>
<dbReference type="InterPro" id="IPR050976">
    <property type="entry name" value="Snaclec"/>
</dbReference>
<dbReference type="HOGENOM" id="CLU_037161_0_0_1"/>
<dbReference type="STRING" id="31234.E3M988"/>
<dbReference type="OrthoDB" id="441660at2759"/>
<proteinExistence type="predicted"/>